<comment type="similarity">
    <text evidence="1">Belongs to the BlaI transcriptional regulatory family.</text>
</comment>
<dbReference type="InterPro" id="IPR036390">
    <property type="entry name" value="WH_DNA-bd_sf"/>
</dbReference>
<name>A0A7Y7M693_9PROT</name>
<sequence>MEPTIGRQELALLQDIEEHDPATVGEVFSRFGRTQSIARSTVLTMMERLRAKGYLTRTRRGHAYQYAVVTRTADARRSSIAQFVERTLGGSIAPLCAFMAERGSITPDERASLEELLRHLDDGTGEKE</sequence>
<keyword evidence="3" id="KW-0238">DNA-binding</keyword>
<organism evidence="5 6">
    <name type="scientific">Nguyenibacter vanlangensis</name>
    <dbReference type="NCBI Taxonomy" id="1216886"/>
    <lineage>
        <taxon>Bacteria</taxon>
        <taxon>Pseudomonadati</taxon>
        <taxon>Pseudomonadota</taxon>
        <taxon>Alphaproteobacteria</taxon>
        <taxon>Acetobacterales</taxon>
        <taxon>Acetobacteraceae</taxon>
        <taxon>Nguyenibacter</taxon>
    </lineage>
</organism>
<dbReference type="Pfam" id="PF03965">
    <property type="entry name" value="Penicillinase_R"/>
    <property type="match status" value="1"/>
</dbReference>
<dbReference type="Gene3D" id="1.10.4040.10">
    <property type="entry name" value="Penicillinase repressor domain"/>
    <property type="match status" value="1"/>
</dbReference>
<reference evidence="5 6" key="1">
    <citation type="submission" date="2020-06" db="EMBL/GenBank/DDBJ databases">
        <title>Description of novel acetic acid bacteria.</title>
        <authorList>
            <person name="Sombolestani A."/>
        </authorList>
    </citation>
    <scope>NUCLEOTIDE SEQUENCE [LARGE SCALE GENOMIC DNA]</scope>
    <source>
        <strain evidence="5 6">LMG 31431</strain>
    </source>
</reference>
<dbReference type="InterPro" id="IPR005650">
    <property type="entry name" value="BlaI_family"/>
</dbReference>
<dbReference type="GO" id="GO:0003677">
    <property type="term" value="F:DNA binding"/>
    <property type="evidence" value="ECO:0007669"/>
    <property type="project" value="UniProtKB-KW"/>
</dbReference>
<keyword evidence="4" id="KW-0804">Transcription</keyword>
<dbReference type="Gene3D" id="1.10.10.10">
    <property type="entry name" value="Winged helix-like DNA-binding domain superfamily/Winged helix DNA-binding domain"/>
    <property type="match status" value="1"/>
</dbReference>
<dbReference type="InterPro" id="IPR036388">
    <property type="entry name" value="WH-like_DNA-bd_sf"/>
</dbReference>
<evidence type="ECO:0000256" key="1">
    <source>
        <dbReference type="ARBA" id="ARBA00011046"/>
    </source>
</evidence>
<dbReference type="PIRSF" id="PIRSF019455">
    <property type="entry name" value="CopR_AtkY"/>
    <property type="match status" value="1"/>
</dbReference>
<evidence type="ECO:0000256" key="4">
    <source>
        <dbReference type="ARBA" id="ARBA00023163"/>
    </source>
</evidence>
<keyword evidence="2" id="KW-0805">Transcription regulation</keyword>
<accession>A0A7Y7M693</accession>
<protein>
    <submittedName>
        <fullName evidence="5">BlaI/MecI/CopY family transcriptional regulator</fullName>
    </submittedName>
</protein>
<dbReference type="EMBL" id="JABXXP010000041">
    <property type="protein sequence ID" value="NVN10451.1"/>
    <property type="molecule type" value="Genomic_DNA"/>
</dbReference>
<dbReference type="RefSeq" id="WP_176639227.1">
    <property type="nucleotide sequence ID" value="NZ_JABXXP010000041.1"/>
</dbReference>
<dbReference type="Proteomes" id="UP000534870">
    <property type="component" value="Unassembled WGS sequence"/>
</dbReference>
<gene>
    <name evidence="5" type="ORF">HUK84_04705</name>
</gene>
<evidence type="ECO:0000256" key="3">
    <source>
        <dbReference type="ARBA" id="ARBA00023125"/>
    </source>
</evidence>
<proteinExistence type="inferred from homology"/>
<evidence type="ECO:0000313" key="5">
    <source>
        <dbReference type="EMBL" id="NVN10451.1"/>
    </source>
</evidence>
<evidence type="ECO:0000313" key="6">
    <source>
        <dbReference type="Proteomes" id="UP000534870"/>
    </source>
</evidence>
<dbReference type="SUPFAM" id="SSF46785">
    <property type="entry name" value="Winged helix' DNA-binding domain"/>
    <property type="match status" value="1"/>
</dbReference>
<dbReference type="GO" id="GO:0045892">
    <property type="term" value="P:negative regulation of DNA-templated transcription"/>
    <property type="evidence" value="ECO:0007669"/>
    <property type="project" value="InterPro"/>
</dbReference>
<comment type="caution">
    <text evidence="5">The sequence shown here is derived from an EMBL/GenBank/DDBJ whole genome shotgun (WGS) entry which is preliminary data.</text>
</comment>
<dbReference type="AlphaFoldDB" id="A0A7Y7M693"/>
<evidence type="ECO:0000256" key="2">
    <source>
        <dbReference type="ARBA" id="ARBA00023015"/>
    </source>
</evidence>